<dbReference type="Pfam" id="PF11013">
    <property type="entry name" value="DUF2851"/>
    <property type="match status" value="1"/>
</dbReference>
<dbReference type="EMBL" id="JAZDDG010000007">
    <property type="protein sequence ID" value="MEE1977494.1"/>
    <property type="molecule type" value="Genomic_DNA"/>
</dbReference>
<proteinExistence type="predicted"/>
<keyword evidence="2" id="KW-1185">Reference proteome</keyword>
<protein>
    <submittedName>
        <fullName evidence="1">DUF2851 family protein</fullName>
    </submittedName>
</protein>
<sequence>MREDLLHYIWMYKKFPKLDLTTSNGESVSILHSGSHNKLSGPDFFNAQIRIDGQFWAGNVEIHINSSDWFAHNHQEDRNYDNVILHVVWNDDVSVYRPDGTNIPALELKNYVDSNLLGNYRNLMLTRDVGFINCSKDIDVVSNFDFNNWLERLFIERLEDKSKIIFSLLKEFNNDWEKVLFVLLLKNFGSKINGEAFFHIGKNFDFSIVRHLIEKPMELESLLFGMGGLLQFDNITDSYYQELKKSFEYLSHKYNLDNTIASSISFFKLRPNNFPTIRLSQFATLYAGTNNLFNSVMYCSDDELYNLFKIRASTYWDSHYTFGKVSKVSSKLLSTKFVELLIINTIIPLRFCHQKRKGNPMNESLFSMIHGIKEESNNIIDNYKNIGISVNSARDSQSLLQLYNNYCTKNKCLQCAVGADLLNLKP</sequence>
<evidence type="ECO:0000313" key="1">
    <source>
        <dbReference type="EMBL" id="MEE1977494.1"/>
    </source>
</evidence>
<name>A0ABU7IWY6_9FLAO</name>
<dbReference type="Proteomes" id="UP001356308">
    <property type="component" value="Unassembled WGS sequence"/>
</dbReference>
<gene>
    <name evidence="1" type="ORF">V1I91_15540</name>
</gene>
<dbReference type="RefSeq" id="WP_272652177.1">
    <property type="nucleotide sequence ID" value="NZ_JAZDDG010000007.1"/>
</dbReference>
<dbReference type="InterPro" id="IPR021272">
    <property type="entry name" value="DUF2851"/>
</dbReference>
<accession>A0ABU7IWY6</accession>
<comment type="caution">
    <text evidence="1">The sequence shown here is derived from an EMBL/GenBank/DDBJ whole genome shotgun (WGS) entry which is preliminary data.</text>
</comment>
<organism evidence="1 2">
    <name type="scientific">Maribacter cobaltidurans</name>
    <dbReference type="NCBI Taxonomy" id="1178778"/>
    <lineage>
        <taxon>Bacteria</taxon>
        <taxon>Pseudomonadati</taxon>
        <taxon>Bacteroidota</taxon>
        <taxon>Flavobacteriia</taxon>
        <taxon>Flavobacteriales</taxon>
        <taxon>Flavobacteriaceae</taxon>
        <taxon>Maribacter</taxon>
    </lineage>
</organism>
<evidence type="ECO:0000313" key="2">
    <source>
        <dbReference type="Proteomes" id="UP001356308"/>
    </source>
</evidence>
<reference evidence="1 2" key="1">
    <citation type="submission" date="2024-01" db="EMBL/GenBank/DDBJ databases">
        <title>Maribacter spp. originated from different algae showed divergent polysaccharides utilization ability.</title>
        <authorList>
            <person name="Wang H."/>
            <person name="Wu Y."/>
        </authorList>
    </citation>
    <scope>NUCLEOTIDE SEQUENCE [LARGE SCALE GENOMIC DNA]</scope>
    <source>
        <strain evidence="1 2">PR1</strain>
    </source>
</reference>